<keyword evidence="3 5" id="KW-0720">Serine protease</keyword>
<dbReference type="InterPro" id="IPR001314">
    <property type="entry name" value="Peptidase_S1A"/>
</dbReference>
<evidence type="ECO:0000313" key="9">
    <source>
        <dbReference type="RefSeq" id="XP_004400954.1"/>
    </source>
</evidence>
<evidence type="ECO:0000256" key="5">
    <source>
        <dbReference type="RuleBase" id="RU363034"/>
    </source>
</evidence>
<dbReference type="InterPro" id="IPR043504">
    <property type="entry name" value="Peptidase_S1_PA_chymotrypsin"/>
</dbReference>
<evidence type="ECO:0000256" key="4">
    <source>
        <dbReference type="ARBA" id="ARBA00023157"/>
    </source>
</evidence>
<dbReference type="Gene3D" id="2.40.10.10">
    <property type="entry name" value="Trypsin-like serine proteases"/>
    <property type="match status" value="2"/>
</dbReference>
<keyword evidence="2 5" id="KW-0378">Hydrolase</keyword>
<dbReference type="InterPro" id="IPR018114">
    <property type="entry name" value="TRYPSIN_HIS"/>
</dbReference>
<dbReference type="Pfam" id="PF00089">
    <property type="entry name" value="Trypsin"/>
    <property type="match status" value="1"/>
</dbReference>
<dbReference type="SUPFAM" id="SSF50494">
    <property type="entry name" value="Trypsin-like serine proteases"/>
    <property type="match status" value="1"/>
</dbReference>
<keyword evidence="9" id="KW-0812">Transmembrane</keyword>
<keyword evidence="1 5" id="KW-0645">Protease</keyword>
<keyword evidence="4" id="KW-1015">Disulfide bond</keyword>
<evidence type="ECO:0000313" key="8">
    <source>
        <dbReference type="Proteomes" id="UP000245340"/>
    </source>
</evidence>
<feature type="domain" description="Peptidase S1" evidence="7">
    <location>
        <begin position="175"/>
        <end position="415"/>
    </location>
</feature>
<keyword evidence="9" id="KW-0472">Membrane</keyword>
<dbReference type="AlphaFoldDB" id="A0A9B0GK85"/>
<dbReference type="InterPro" id="IPR009003">
    <property type="entry name" value="Peptidase_S1_PA"/>
</dbReference>
<name>A0A9B0GK85_ODORO</name>
<gene>
    <name evidence="9" type="primary">TMPRSS12</name>
</gene>
<evidence type="ECO:0000256" key="1">
    <source>
        <dbReference type="ARBA" id="ARBA00022670"/>
    </source>
</evidence>
<evidence type="ECO:0000259" key="7">
    <source>
        <dbReference type="PROSITE" id="PS50240"/>
    </source>
</evidence>
<dbReference type="GO" id="GO:0006508">
    <property type="term" value="P:proteolysis"/>
    <property type="evidence" value="ECO:0007669"/>
    <property type="project" value="UniProtKB-KW"/>
</dbReference>
<feature type="region of interest" description="Disordered" evidence="6">
    <location>
        <begin position="60"/>
        <end position="82"/>
    </location>
</feature>
<organism evidence="8 9">
    <name type="scientific">Odobenus rosmarus divergens</name>
    <name type="common">Pacific walrus</name>
    <dbReference type="NCBI Taxonomy" id="9708"/>
    <lineage>
        <taxon>Eukaryota</taxon>
        <taxon>Metazoa</taxon>
        <taxon>Chordata</taxon>
        <taxon>Craniata</taxon>
        <taxon>Vertebrata</taxon>
        <taxon>Euteleostomi</taxon>
        <taxon>Mammalia</taxon>
        <taxon>Eutheria</taxon>
        <taxon>Laurasiatheria</taxon>
        <taxon>Carnivora</taxon>
        <taxon>Caniformia</taxon>
        <taxon>Pinnipedia</taxon>
        <taxon>Odobenidae</taxon>
        <taxon>Odobenus</taxon>
    </lineage>
</organism>
<dbReference type="SMART" id="SM00020">
    <property type="entry name" value="Tryp_SPc"/>
    <property type="match status" value="1"/>
</dbReference>
<dbReference type="Proteomes" id="UP000245340">
    <property type="component" value="Unplaced"/>
</dbReference>
<dbReference type="PROSITE" id="PS00134">
    <property type="entry name" value="TRYPSIN_HIS"/>
    <property type="match status" value="1"/>
</dbReference>
<dbReference type="FunFam" id="2.40.10.10:FF:000003">
    <property type="entry name" value="Transmembrane serine protease 3"/>
    <property type="match status" value="1"/>
</dbReference>
<evidence type="ECO:0000256" key="6">
    <source>
        <dbReference type="SAM" id="MobiDB-lite"/>
    </source>
</evidence>
<dbReference type="PROSITE" id="PS00135">
    <property type="entry name" value="TRYPSIN_SER"/>
    <property type="match status" value="1"/>
</dbReference>
<dbReference type="InterPro" id="IPR001254">
    <property type="entry name" value="Trypsin_dom"/>
</dbReference>
<dbReference type="PANTHER" id="PTHR24252:SF21">
    <property type="entry name" value="TRANSMEMBRANE SERINE PROTEASE 12"/>
    <property type="match status" value="1"/>
</dbReference>
<evidence type="ECO:0000256" key="3">
    <source>
        <dbReference type="ARBA" id="ARBA00022825"/>
    </source>
</evidence>
<dbReference type="PANTHER" id="PTHR24252">
    <property type="entry name" value="ACROSIN-RELATED"/>
    <property type="match status" value="1"/>
</dbReference>
<dbReference type="PRINTS" id="PR00722">
    <property type="entry name" value="CHYMOTRYPSIN"/>
</dbReference>
<dbReference type="RefSeq" id="XP_004400954.1">
    <property type="nucleotide sequence ID" value="XM_004400897.1"/>
</dbReference>
<proteinExistence type="predicted"/>
<dbReference type="CDD" id="cd00190">
    <property type="entry name" value="Tryp_SPc"/>
    <property type="match status" value="1"/>
</dbReference>
<protein>
    <submittedName>
        <fullName evidence="9">Transmembrane protease serine 12</fullName>
    </submittedName>
</protein>
<dbReference type="GO" id="GO:0004252">
    <property type="term" value="F:serine-type endopeptidase activity"/>
    <property type="evidence" value="ECO:0007669"/>
    <property type="project" value="InterPro"/>
</dbReference>
<reference evidence="9" key="1">
    <citation type="submission" date="2025-08" db="UniProtKB">
        <authorList>
            <consortium name="RefSeq"/>
        </authorList>
    </citation>
    <scope>IDENTIFICATION</scope>
</reference>
<sequence>MAAVLLPTPALIPHHVTNRLDYHCSLVPEALRRRPGAGLLTRFGPTSGRQRVAANENTVHRPHASGQLGQPPRPPAPTPLASSACLALPHHTATRTPRLLGRAPRPRPAANGCRHLAQQEFPNGAGAPERRAAVRGERSPGLRTRLTFGKDWAQLLAGADCGTAPLADVLEGSRIIGGTTAQTGAWPWVVSLQIQSGKILAHICGGSLVKNKWVLTAAHCTKDTRDPLMWRVVIGTNSIKGHHPHSKKMKVKAIIIHPDFNLETYVNDIALFHLKKAVRYTDYIQPICLPFDVFQKLDQNTKCFISGWGRTEEGGNVTDVLQEAEVHYISRKICDSEQSYGKIIPNTSFCAGDEDGIFDTCRGDSGGPLMCYLPEHKRFFVMGITSYGYGCGRKNFPGVYCGPSFYQKWLTDHLYQASNKGIFNINILLGQVLVASGSVVLLAIPS</sequence>
<dbReference type="PROSITE" id="PS50240">
    <property type="entry name" value="TRYPSIN_DOM"/>
    <property type="match status" value="1"/>
</dbReference>
<accession>A0A9B0GK85</accession>
<evidence type="ECO:0000256" key="2">
    <source>
        <dbReference type="ARBA" id="ARBA00022801"/>
    </source>
</evidence>
<keyword evidence="8" id="KW-1185">Reference proteome</keyword>
<dbReference type="InterPro" id="IPR033116">
    <property type="entry name" value="TRYPSIN_SER"/>
</dbReference>